<feature type="transmembrane region" description="Helical" evidence="1">
    <location>
        <begin position="102"/>
        <end position="121"/>
    </location>
</feature>
<dbReference type="Proteomes" id="UP000199470">
    <property type="component" value="Unassembled WGS sequence"/>
</dbReference>
<keyword evidence="3" id="KW-1185">Reference proteome</keyword>
<evidence type="ECO:0000256" key="1">
    <source>
        <dbReference type="SAM" id="Phobius"/>
    </source>
</evidence>
<proteinExistence type="predicted"/>
<protein>
    <submittedName>
        <fullName evidence="2">Uncharacterized protein</fullName>
    </submittedName>
</protein>
<dbReference type="EMBL" id="FOTW01000015">
    <property type="protein sequence ID" value="SFM22996.1"/>
    <property type="molecule type" value="Genomic_DNA"/>
</dbReference>
<dbReference type="AlphaFoldDB" id="A0A1I4P5V2"/>
<feature type="transmembrane region" description="Helical" evidence="1">
    <location>
        <begin position="75"/>
        <end position="96"/>
    </location>
</feature>
<sequence length="124" mass="13526">MNRNDDRSVDIVVEHSRQARVIDKKDIEALEAKLRAAHPVSISSDEAQLLQSILHEYAQRTSSTPSPQKLQPSRLTNFATVVTAGVSTGLLCMLLFPTQPIVPIVVAIVATIAAKIALPWMNSL</sequence>
<organism evidence="2 3">
    <name type="scientific">Rugamonas rubra</name>
    <dbReference type="NCBI Taxonomy" id="758825"/>
    <lineage>
        <taxon>Bacteria</taxon>
        <taxon>Pseudomonadati</taxon>
        <taxon>Pseudomonadota</taxon>
        <taxon>Betaproteobacteria</taxon>
        <taxon>Burkholderiales</taxon>
        <taxon>Oxalobacteraceae</taxon>
        <taxon>Telluria group</taxon>
        <taxon>Rugamonas</taxon>
    </lineage>
</organism>
<gene>
    <name evidence="2" type="ORF">SAMN02982985_03277</name>
</gene>
<keyword evidence="1" id="KW-0812">Transmembrane</keyword>
<reference evidence="2 3" key="1">
    <citation type="submission" date="2016-10" db="EMBL/GenBank/DDBJ databases">
        <authorList>
            <person name="de Groot N.N."/>
        </authorList>
    </citation>
    <scope>NUCLEOTIDE SEQUENCE [LARGE SCALE GENOMIC DNA]</scope>
    <source>
        <strain evidence="2 3">ATCC 43154</strain>
    </source>
</reference>
<keyword evidence="1" id="KW-1133">Transmembrane helix</keyword>
<name>A0A1I4P5V2_9BURK</name>
<evidence type="ECO:0000313" key="2">
    <source>
        <dbReference type="EMBL" id="SFM22996.1"/>
    </source>
</evidence>
<dbReference type="RefSeq" id="WP_093388765.1">
    <property type="nucleotide sequence ID" value="NZ_FOTW01000015.1"/>
</dbReference>
<keyword evidence="1" id="KW-0472">Membrane</keyword>
<accession>A0A1I4P5V2</accession>
<evidence type="ECO:0000313" key="3">
    <source>
        <dbReference type="Proteomes" id="UP000199470"/>
    </source>
</evidence>